<dbReference type="GeneID" id="35444135"/>
<dbReference type="STRING" id="1340429.A0A2G4ST53"/>
<dbReference type="SUPFAM" id="SSF143437">
    <property type="entry name" value="THUMP domain-like"/>
    <property type="match status" value="1"/>
</dbReference>
<sequence length="312" mass="35559">MLVAAETIIPINTFNEADPTCQFISHITQNGNWETLFGKQAERATFRATFKKGALKHKVPSQEIAGYIGAAFGELYDEWKVKMTGFDYEIMGIWFQSDNVEWLKRLSVSDQSIILLLGLNIPIEDQKYRNRLFFGRTSLNPCIAYCLAMIAQPRPGQIVLDMCCGTGTIPIEGASRFPNTFWLGGEVKVKTLAEKGRGNVLHANLQNVDLLLSDGRKMCLRDGTVDTIVSDWPWGLRENSFQQIQGLYPKFMKQMWRVLQPEGKAYIVTQGNKLMHRVLKYDWCQRQWKVDDIVPIGIGGYDVYLFILSKCQ</sequence>
<proteinExistence type="predicted"/>
<dbReference type="GO" id="GO:0030488">
    <property type="term" value="P:tRNA methylation"/>
    <property type="evidence" value="ECO:0007669"/>
    <property type="project" value="TreeGrafter"/>
</dbReference>
<dbReference type="GO" id="GO:0043527">
    <property type="term" value="C:tRNA methyltransferase complex"/>
    <property type="evidence" value="ECO:0007669"/>
    <property type="project" value="UniProtKB-ARBA"/>
</dbReference>
<dbReference type="Pfam" id="PF01170">
    <property type="entry name" value="UPF0020"/>
    <property type="match status" value="1"/>
</dbReference>
<dbReference type="InterPro" id="IPR029063">
    <property type="entry name" value="SAM-dependent_MTases_sf"/>
</dbReference>
<dbReference type="CDD" id="cd02440">
    <property type="entry name" value="AdoMet_MTases"/>
    <property type="match status" value="1"/>
</dbReference>
<accession>A0A2G4ST53</accession>
<keyword evidence="3" id="KW-1185">Reference proteome</keyword>
<name>A0A2G4ST53_RHIZD</name>
<keyword evidence="2" id="KW-0489">Methyltransferase</keyword>
<dbReference type="PANTHER" id="PTHR14911">
    <property type="entry name" value="THUMP DOMAIN-CONTAINING"/>
    <property type="match status" value="1"/>
</dbReference>
<dbReference type="InterPro" id="IPR000241">
    <property type="entry name" value="RlmKL-like_Mtase"/>
</dbReference>
<evidence type="ECO:0000313" key="3">
    <source>
        <dbReference type="Proteomes" id="UP000242254"/>
    </source>
</evidence>
<dbReference type="Proteomes" id="UP000242254">
    <property type="component" value="Unassembled WGS sequence"/>
</dbReference>
<dbReference type="AlphaFoldDB" id="A0A2G4ST53"/>
<gene>
    <name evidence="2" type="ORF">RHIMIDRAFT_283739</name>
</gene>
<reference evidence="2 3" key="1">
    <citation type="journal article" date="2016" name="Proc. Natl. Acad. Sci. U.S.A.">
        <title>Lipid metabolic changes in an early divergent fungus govern the establishment of a mutualistic symbiosis with endobacteria.</title>
        <authorList>
            <person name="Lastovetsky O.A."/>
            <person name="Gaspar M.L."/>
            <person name="Mondo S.J."/>
            <person name="LaButti K.M."/>
            <person name="Sandor L."/>
            <person name="Grigoriev I.V."/>
            <person name="Henry S.A."/>
            <person name="Pawlowska T.E."/>
        </authorList>
    </citation>
    <scope>NUCLEOTIDE SEQUENCE [LARGE SCALE GENOMIC DNA]</scope>
    <source>
        <strain evidence="2 3">ATCC 52813</strain>
    </source>
</reference>
<dbReference type="Gene3D" id="3.40.50.150">
    <property type="entry name" value="Vaccinia Virus protein VP39"/>
    <property type="match status" value="1"/>
</dbReference>
<evidence type="ECO:0000313" key="2">
    <source>
        <dbReference type="EMBL" id="PHZ11978.1"/>
    </source>
</evidence>
<dbReference type="PANTHER" id="PTHR14911:SF13">
    <property type="entry name" value="TRNA (GUANINE(6)-N2)-METHYLTRANSFERASE THUMP3"/>
    <property type="match status" value="1"/>
</dbReference>
<protein>
    <submittedName>
        <fullName evidence="2">S-adenosyl-L-methionine-dependent methyltransferase</fullName>
    </submittedName>
</protein>
<feature type="domain" description="Ribosomal RNA large subunit methyltransferase K/L-like methyltransferase" evidence="1">
    <location>
        <begin position="130"/>
        <end position="281"/>
    </location>
</feature>
<keyword evidence="2" id="KW-0808">Transferase</keyword>
<dbReference type="SUPFAM" id="SSF53335">
    <property type="entry name" value="S-adenosyl-L-methionine-dependent methyltransferases"/>
    <property type="match status" value="1"/>
</dbReference>
<evidence type="ECO:0000259" key="1">
    <source>
        <dbReference type="Pfam" id="PF01170"/>
    </source>
</evidence>
<dbReference type="EMBL" id="KZ303850">
    <property type="protein sequence ID" value="PHZ11978.1"/>
    <property type="molecule type" value="Genomic_DNA"/>
</dbReference>
<dbReference type="GO" id="GO:0016423">
    <property type="term" value="F:tRNA (guanine) methyltransferase activity"/>
    <property type="evidence" value="ECO:0007669"/>
    <property type="project" value="TreeGrafter"/>
</dbReference>
<dbReference type="RefSeq" id="XP_023465686.1">
    <property type="nucleotide sequence ID" value="XM_023613146.1"/>
</dbReference>
<organism evidence="2 3">
    <name type="scientific">Rhizopus microsporus ATCC 52813</name>
    <dbReference type="NCBI Taxonomy" id="1340429"/>
    <lineage>
        <taxon>Eukaryota</taxon>
        <taxon>Fungi</taxon>
        <taxon>Fungi incertae sedis</taxon>
        <taxon>Mucoromycota</taxon>
        <taxon>Mucoromycotina</taxon>
        <taxon>Mucoromycetes</taxon>
        <taxon>Mucorales</taxon>
        <taxon>Mucorineae</taxon>
        <taxon>Rhizopodaceae</taxon>
        <taxon>Rhizopus</taxon>
    </lineage>
</organism>